<sequence>MESWLFLCMCLLWEQKDFSARRKWMDMYLVVYGGSVS</sequence>
<organism evidence="1 2">
    <name type="scientific">Parageobacillus toebii</name>
    <dbReference type="NCBI Taxonomy" id="153151"/>
    <lineage>
        <taxon>Bacteria</taxon>
        <taxon>Bacillati</taxon>
        <taxon>Bacillota</taxon>
        <taxon>Bacilli</taxon>
        <taxon>Bacillales</taxon>
        <taxon>Anoxybacillaceae</taxon>
        <taxon>Parageobacillus</taxon>
    </lineage>
</organism>
<dbReference type="EMBL" id="LQYW01000047">
    <property type="protein sequence ID" value="KYD30674.1"/>
    <property type="molecule type" value="Genomic_DNA"/>
</dbReference>
<comment type="caution">
    <text evidence="1">The sequence shown here is derived from an EMBL/GenBank/DDBJ whole genome shotgun (WGS) entry which is preliminary data.</text>
</comment>
<proteinExistence type="predicted"/>
<protein>
    <submittedName>
        <fullName evidence="1">Uncharacterized protein</fullName>
    </submittedName>
</protein>
<accession>A0A150N1U3</accession>
<dbReference type="AlphaFoldDB" id="A0A150N1U3"/>
<evidence type="ECO:0000313" key="1">
    <source>
        <dbReference type="EMBL" id="KYD30674.1"/>
    </source>
</evidence>
<dbReference type="Proteomes" id="UP000075324">
    <property type="component" value="Unassembled WGS sequence"/>
</dbReference>
<reference evidence="1 2" key="1">
    <citation type="submission" date="2016-01" db="EMBL/GenBank/DDBJ databases">
        <title>Draft Genome Sequences of Seven Thermophilic Sporeformers Isolated from Foods.</title>
        <authorList>
            <person name="Berendsen E.M."/>
            <person name="Wells-Bennik M.H."/>
            <person name="Krawcyk A.O."/>
            <person name="De Jong A."/>
            <person name="Holsappel S."/>
            <person name="Eijlander R.T."/>
            <person name="Kuipers O.P."/>
        </authorList>
    </citation>
    <scope>NUCLEOTIDE SEQUENCE [LARGE SCALE GENOMIC DNA]</scope>
    <source>
        <strain evidence="1 2">B4110</strain>
    </source>
</reference>
<name>A0A150N1U3_9BACL</name>
<evidence type="ECO:0000313" key="2">
    <source>
        <dbReference type="Proteomes" id="UP000075324"/>
    </source>
</evidence>
<gene>
    <name evidence="1" type="ORF">B4110_1472</name>
</gene>